<sequence>MSYLAPVITVGGEGGLPFSFIGAETGALLKKLDVWVGPNQVRCITLQMSDGAQKTYGTVKKSGDKMVSFTFENGDYFSSLTLWPNNAGDHLGAIKFETTKGRISKACMTSGEPTRSPTPVDVGSGMCFGVQGRSGSEIDALGFMFIKVSYLYSPLVAKLRISVISLKNHNSPQEWIRNVLVFLNILIIFTLHDWARLNHLAGRIRPAGRIFDTSDLEEKNTDKR</sequence>
<reference evidence="2" key="3">
    <citation type="submission" date="2025-09" db="UniProtKB">
        <authorList>
            <consortium name="Ensembl"/>
        </authorList>
    </citation>
    <scope>IDENTIFICATION</scope>
    <source>
        <strain evidence="2">Hd-rR</strain>
    </source>
</reference>
<dbReference type="GeneTree" id="ENSGT00940000174934"/>
<reference evidence="2 3" key="1">
    <citation type="journal article" date="2007" name="Nature">
        <title>The medaka draft genome and insights into vertebrate genome evolution.</title>
        <authorList>
            <person name="Kasahara M."/>
            <person name="Naruse K."/>
            <person name="Sasaki S."/>
            <person name="Nakatani Y."/>
            <person name="Qu W."/>
            <person name="Ahsan B."/>
            <person name="Yamada T."/>
            <person name="Nagayasu Y."/>
            <person name="Doi K."/>
            <person name="Kasai Y."/>
            <person name="Jindo T."/>
            <person name="Kobayashi D."/>
            <person name="Shimada A."/>
            <person name="Toyoda A."/>
            <person name="Kuroki Y."/>
            <person name="Fujiyama A."/>
            <person name="Sasaki T."/>
            <person name="Shimizu A."/>
            <person name="Asakawa S."/>
            <person name="Shimizu N."/>
            <person name="Hashimoto S."/>
            <person name="Yang J."/>
            <person name="Lee Y."/>
            <person name="Matsushima K."/>
            <person name="Sugano S."/>
            <person name="Sakaizumi M."/>
            <person name="Narita T."/>
            <person name="Ohishi K."/>
            <person name="Haga S."/>
            <person name="Ohta F."/>
            <person name="Nomoto H."/>
            <person name="Nogata K."/>
            <person name="Morishita T."/>
            <person name="Endo T."/>
            <person name="Shin-I T."/>
            <person name="Takeda H."/>
            <person name="Morishita S."/>
            <person name="Kohara Y."/>
        </authorList>
    </citation>
    <scope>NUCLEOTIDE SEQUENCE [LARGE SCALE GENOMIC DNA]</scope>
    <source>
        <strain evidence="2 3">Hd-rR</strain>
    </source>
</reference>
<evidence type="ECO:0000313" key="3">
    <source>
        <dbReference type="Proteomes" id="UP000001038"/>
    </source>
</evidence>
<dbReference type="InterPro" id="IPR053280">
    <property type="entry name" value="Aerolysin-like_pore-former"/>
</dbReference>
<dbReference type="InterPro" id="IPR001229">
    <property type="entry name" value="Jacalin-like_lectin_dom"/>
</dbReference>
<dbReference type="AlphaFoldDB" id="H2N0H9"/>
<evidence type="ECO:0000259" key="1">
    <source>
        <dbReference type="PROSITE" id="PS51752"/>
    </source>
</evidence>
<dbReference type="SUPFAM" id="SSF51101">
    <property type="entry name" value="Mannose-binding lectins"/>
    <property type="match status" value="1"/>
</dbReference>
<dbReference type="Proteomes" id="UP000001038">
    <property type="component" value="Chromosome 19"/>
</dbReference>
<dbReference type="InterPro" id="IPR036404">
    <property type="entry name" value="Jacalin-like_lectin_dom_sf"/>
</dbReference>
<keyword evidence="3" id="KW-1185">Reference proteome</keyword>
<protein>
    <recommendedName>
        <fullName evidence="1">Jacalin-type lectin domain-containing protein</fullName>
    </recommendedName>
</protein>
<dbReference type="Gene3D" id="2.100.10.30">
    <property type="entry name" value="Jacalin-like lectin domain"/>
    <property type="match status" value="1"/>
</dbReference>
<evidence type="ECO:0000313" key="2">
    <source>
        <dbReference type="Ensembl" id="ENSORLP00000024889.2"/>
    </source>
</evidence>
<dbReference type="Bgee" id="ENSORLG00000020055">
    <property type="expression patterns" value="Expressed in adult organism and 10 other cell types or tissues"/>
</dbReference>
<organism evidence="2 3">
    <name type="scientific">Oryzias latipes</name>
    <name type="common">Japanese rice fish</name>
    <name type="synonym">Japanese killifish</name>
    <dbReference type="NCBI Taxonomy" id="8090"/>
    <lineage>
        <taxon>Eukaryota</taxon>
        <taxon>Metazoa</taxon>
        <taxon>Chordata</taxon>
        <taxon>Craniata</taxon>
        <taxon>Vertebrata</taxon>
        <taxon>Euteleostomi</taxon>
        <taxon>Actinopterygii</taxon>
        <taxon>Neopterygii</taxon>
        <taxon>Teleostei</taxon>
        <taxon>Neoteleostei</taxon>
        <taxon>Acanthomorphata</taxon>
        <taxon>Ovalentaria</taxon>
        <taxon>Atherinomorphae</taxon>
        <taxon>Beloniformes</taxon>
        <taxon>Adrianichthyidae</taxon>
        <taxon>Oryziinae</taxon>
        <taxon>Oryzias</taxon>
    </lineage>
</organism>
<feature type="domain" description="Jacalin-type lectin" evidence="1">
    <location>
        <begin position="4"/>
        <end position="147"/>
    </location>
</feature>
<dbReference type="InParanoid" id="H2N0H9"/>
<dbReference type="Ensembl" id="ENSORLT00000024890.2">
    <property type="protein sequence ID" value="ENSORLP00000024889.2"/>
    <property type="gene ID" value="ENSORLG00000020055.2"/>
</dbReference>
<dbReference type="Pfam" id="PF01419">
    <property type="entry name" value="Jacalin"/>
    <property type="match status" value="1"/>
</dbReference>
<dbReference type="PANTHER" id="PTHR34007:SF1">
    <property type="entry name" value="AEROLYSIN-LIKE PROTEIN-RELATED"/>
    <property type="match status" value="1"/>
</dbReference>
<dbReference type="eggNOG" id="ENOG502QTF7">
    <property type="taxonomic scope" value="Eukaryota"/>
</dbReference>
<dbReference type="PANTHER" id="PTHR34007">
    <property type="entry name" value="AEROLYSIN-LIKE PROTEIN-RELATED"/>
    <property type="match status" value="1"/>
</dbReference>
<proteinExistence type="predicted"/>
<accession>H2N0H9</accession>
<name>H2N0H9_ORYLA</name>
<reference evidence="2" key="2">
    <citation type="submission" date="2025-08" db="UniProtKB">
        <authorList>
            <consortium name="Ensembl"/>
        </authorList>
    </citation>
    <scope>IDENTIFICATION</scope>
    <source>
        <strain evidence="2">Hd-rR</strain>
    </source>
</reference>
<dbReference type="HOGENOM" id="CLU_076615_1_0_1"/>
<dbReference type="PROSITE" id="PS51752">
    <property type="entry name" value="JACALIN_LECTIN"/>
    <property type="match status" value="1"/>
</dbReference>